<evidence type="ECO:0000259" key="10">
    <source>
        <dbReference type="PROSITE" id="PS50110"/>
    </source>
</evidence>
<feature type="region of interest" description="Disordered" evidence="9">
    <location>
        <begin position="188"/>
        <end position="249"/>
    </location>
</feature>
<dbReference type="GO" id="GO:0010017">
    <property type="term" value="P:red or far-red light signaling pathway"/>
    <property type="evidence" value="ECO:0007669"/>
    <property type="project" value="UniProtKB-ARBA"/>
</dbReference>
<evidence type="ECO:0000256" key="4">
    <source>
        <dbReference type="ARBA" id="ARBA00023015"/>
    </source>
</evidence>
<keyword evidence="6" id="KW-0804">Transcription</keyword>
<dbReference type="AlphaFoldDB" id="A0A835JP51"/>
<organism evidence="11 12">
    <name type="scientific">Salix dunnii</name>
    <dbReference type="NCBI Taxonomy" id="1413687"/>
    <lineage>
        <taxon>Eukaryota</taxon>
        <taxon>Viridiplantae</taxon>
        <taxon>Streptophyta</taxon>
        <taxon>Embryophyta</taxon>
        <taxon>Tracheophyta</taxon>
        <taxon>Spermatophyta</taxon>
        <taxon>Magnoliopsida</taxon>
        <taxon>eudicotyledons</taxon>
        <taxon>Gunneridae</taxon>
        <taxon>Pentapetalae</taxon>
        <taxon>rosids</taxon>
        <taxon>fabids</taxon>
        <taxon>Malpighiales</taxon>
        <taxon>Salicaceae</taxon>
        <taxon>Saliceae</taxon>
        <taxon>Salix</taxon>
    </lineage>
</organism>
<feature type="region of interest" description="Disordered" evidence="9">
    <location>
        <begin position="629"/>
        <end position="672"/>
    </location>
</feature>
<keyword evidence="3" id="KW-0902">Two-component regulatory system</keyword>
<comment type="subcellular location">
    <subcellularLocation>
        <location evidence="1">Nucleus</location>
    </subcellularLocation>
</comment>
<dbReference type="SMART" id="SM00448">
    <property type="entry name" value="REC"/>
    <property type="match status" value="1"/>
</dbReference>
<dbReference type="OrthoDB" id="60033at2759"/>
<keyword evidence="4" id="KW-0805">Transcription regulation</keyword>
<gene>
    <name evidence="11" type="ORF">SADUNF_Sadunf10G0166900</name>
</gene>
<dbReference type="PROSITE" id="PS50110">
    <property type="entry name" value="RESPONSE_REGULATORY"/>
    <property type="match status" value="1"/>
</dbReference>
<feature type="compositionally biased region" description="Acidic residues" evidence="9">
    <location>
        <begin position="214"/>
        <end position="227"/>
    </location>
</feature>
<dbReference type="GO" id="GO:0009736">
    <property type="term" value="P:cytokinin-activated signaling pathway"/>
    <property type="evidence" value="ECO:0007669"/>
    <property type="project" value="InterPro"/>
</dbReference>
<feature type="compositionally biased region" description="Polar residues" evidence="9">
    <location>
        <begin position="239"/>
        <end position="249"/>
    </location>
</feature>
<evidence type="ECO:0000256" key="1">
    <source>
        <dbReference type="ARBA" id="ARBA00004123"/>
    </source>
</evidence>
<dbReference type="CDD" id="cd17582">
    <property type="entry name" value="psREC_PRR"/>
    <property type="match status" value="1"/>
</dbReference>
<dbReference type="SUPFAM" id="SSF52172">
    <property type="entry name" value="CheY-like"/>
    <property type="match status" value="1"/>
</dbReference>
<comment type="caution">
    <text evidence="11">The sequence shown here is derived from an EMBL/GenBank/DDBJ whole genome shotgun (WGS) entry which is preliminary data.</text>
</comment>
<reference evidence="11 12" key="1">
    <citation type="submission" date="2020-10" db="EMBL/GenBank/DDBJ databases">
        <title>Plant Genome Project.</title>
        <authorList>
            <person name="Zhang R.-G."/>
        </authorList>
    </citation>
    <scope>NUCLEOTIDE SEQUENCE [LARGE SCALE GENOMIC DNA]</scope>
    <source>
        <strain evidence="11">FAFU-HL-1</strain>
        <tissue evidence="11">Leaf</tissue>
    </source>
</reference>
<evidence type="ECO:0000256" key="7">
    <source>
        <dbReference type="ARBA" id="ARBA00023242"/>
    </source>
</evidence>
<feature type="domain" description="Response regulatory" evidence="10">
    <location>
        <begin position="64"/>
        <end position="182"/>
    </location>
</feature>
<feature type="compositionally biased region" description="Polar residues" evidence="9">
    <location>
        <begin position="762"/>
        <end position="782"/>
    </location>
</feature>
<evidence type="ECO:0000256" key="3">
    <source>
        <dbReference type="ARBA" id="ARBA00023012"/>
    </source>
</evidence>
<evidence type="ECO:0000313" key="11">
    <source>
        <dbReference type="EMBL" id="KAF9674822.1"/>
    </source>
</evidence>
<dbReference type="GO" id="GO:0045892">
    <property type="term" value="P:negative regulation of DNA-templated transcription"/>
    <property type="evidence" value="ECO:0007669"/>
    <property type="project" value="UniProtKB-ARBA"/>
</dbReference>
<keyword evidence="5" id="KW-0090">Biological rhythms</keyword>
<comment type="similarity">
    <text evidence="2">Belongs to the ARR-like family.</text>
</comment>
<protein>
    <recommendedName>
        <fullName evidence="10">Response regulatory domain-containing protein</fullName>
    </recommendedName>
</protein>
<dbReference type="GO" id="GO:0005634">
    <property type="term" value="C:nucleus"/>
    <property type="evidence" value="ECO:0007669"/>
    <property type="project" value="UniProtKB-SubCell"/>
</dbReference>
<evidence type="ECO:0000256" key="5">
    <source>
        <dbReference type="ARBA" id="ARBA00023108"/>
    </source>
</evidence>
<accession>A0A835JP51</accession>
<keyword evidence="7" id="KW-0539">Nucleus</keyword>
<sequence>MDEDQEFPVEGECQISEDEKDVTDKGMKLLQVQTNAQAVIQSQQQQSQGSLVHWERFLPRRSLKVLLVENDDSTRHVVSALLRNCGYEVTAVANGLQAWKLLQDLTNHIDLVLTEVAMPCLSGIGLLGNIMSHKTCRNIPVIMMSSHDSMNVVFRCLSKGAVDFLVKPIRKNELKILWQHIWRRCHSSSGSGSGSGSGSAVWTQNSSKSKGADESDNVTDSKDDDDSGSIGLNARDGSDNGSGTQSSWTKRVVEVDSPKPMLPWDQLADPPDSKCTQVIHSRPEACDNNWVPLATRKKCGKQDDEFDNIATGKDLEIGVPGIPNLQLNDSSELVLTNIAGNNGEKFREIKPEQDIGHLEKGQAEVNSQKHNTELRNLGNDILISITNPQIESEVVDIPHSCFFNNKSRVIYESKAIPSLELSLKRLRDIGDAGAISHERNVLRHSAFSRYNSASTPDQAPTGNLGSFSLLGNCSEAAKTEIMQDLQSKSNSTPYNPCPNGSSNNDVVGSKTNNVFTKPLVIRDKPTPKSTVKCLHPPAFQPVQNDHTPLPQPVIQGKGDAPIANTILAQSRAMNKQGQEQHHRRCVHNMPLTIHDDLFLKIMSAAASQCGSSNILSTSMEGNNGNYSLNGSASGSHGSKVAMNPKGTNLECNSGAAGKDETPGTDESGSRSRVGRVCFAPREAAVALNKFRQKRKERCFEKKSSKFNTSVVRSWQNKDPVSQVAFEHRVEDSHDQSDLTASNLKGTQRDDCSGPVDHEYLNSPPSSNYPGTPETESSATQQGGDLPMRLKLVMN</sequence>
<dbReference type="GO" id="GO:0007623">
    <property type="term" value="P:circadian rhythm"/>
    <property type="evidence" value="ECO:0007669"/>
    <property type="project" value="UniProtKB-ARBA"/>
</dbReference>
<evidence type="ECO:0000256" key="9">
    <source>
        <dbReference type="SAM" id="MobiDB-lite"/>
    </source>
</evidence>
<dbReference type="GO" id="GO:0000160">
    <property type="term" value="P:phosphorelay signal transduction system"/>
    <property type="evidence" value="ECO:0007669"/>
    <property type="project" value="UniProtKB-KW"/>
</dbReference>
<name>A0A835JP51_9ROSI</name>
<dbReference type="PANTHER" id="PTHR43874">
    <property type="entry name" value="TWO-COMPONENT RESPONSE REGULATOR"/>
    <property type="match status" value="1"/>
</dbReference>
<dbReference type="Gene3D" id="3.40.50.2300">
    <property type="match status" value="1"/>
</dbReference>
<dbReference type="PANTHER" id="PTHR43874:SF195">
    <property type="entry name" value="TWO-COMPONENT RESPONSE REGULATOR-LIKE PRR37 ISOFORM X1"/>
    <property type="match status" value="1"/>
</dbReference>
<evidence type="ECO:0000256" key="8">
    <source>
        <dbReference type="PROSITE-ProRule" id="PRU00169"/>
    </source>
</evidence>
<feature type="compositionally biased region" description="Polar residues" evidence="9">
    <location>
        <begin position="200"/>
        <end position="209"/>
    </location>
</feature>
<comment type="caution">
    <text evidence="8">Lacks conserved residue(s) required for the propagation of feature annotation.</text>
</comment>
<evidence type="ECO:0000256" key="2">
    <source>
        <dbReference type="ARBA" id="ARBA00010330"/>
    </source>
</evidence>
<evidence type="ECO:0000256" key="6">
    <source>
        <dbReference type="ARBA" id="ARBA00023163"/>
    </source>
</evidence>
<proteinExistence type="inferred from homology"/>
<dbReference type="FunFam" id="3.40.50.2300:FF:000214">
    <property type="entry name" value="Two-component response regulator-like PRR37"/>
    <property type="match status" value="1"/>
</dbReference>
<feature type="region of interest" description="Disordered" evidence="9">
    <location>
        <begin position="728"/>
        <end position="786"/>
    </location>
</feature>
<dbReference type="InterPro" id="IPR011006">
    <property type="entry name" value="CheY-like_superfamily"/>
</dbReference>
<dbReference type="InterPro" id="IPR045279">
    <property type="entry name" value="ARR-like"/>
</dbReference>
<evidence type="ECO:0000313" key="12">
    <source>
        <dbReference type="Proteomes" id="UP000657918"/>
    </source>
</evidence>
<keyword evidence="12" id="KW-1185">Reference proteome</keyword>
<dbReference type="InterPro" id="IPR001789">
    <property type="entry name" value="Sig_transdc_resp-reg_receiver"/>
</dbReference>
<dbReference type="Proteomes" id="UP000657918">
    <property type="component" value="Unassembled WGS sequence"/>
</dbReference>
<dbReference type="Pfam" id="PF00072">
    <property type="entry name" value="Response_reg"/>
    <property type="match status" value="1"/>
</dbReference>
<dbReference type="EMBL" id="JADGMS010000010">
    <property type="protein sequence ID" value="KAF9674822.1"/>
    <property type="molecule type" value="Genomic_DNA"/>
</dbReference>
<feature type="compositionally biased region" description="Basic and acidic residues" evidence="9">
    <location>
        <begin position="746"/>
        <end position="759"/>
    </location>
</feature>